<evidence type="ECO:0000256" key="7">
    <source>
        <dbReference type="ARBA" id="ARBA00022771"/>
    </source>
</evidence>
<comment type="subcellular location">
    <subcellularLocation>
        <location evidence="18">Host cytoplasm</location>
    </subcellularLocation>
    <subcellularLocation>
        <location evidence="18">Host nucleus</location>
    </subcellularLocation>
    <text evidence="18">Predominantly found in the host nucleus.</text>
</comment>
<evidence type="ECO:0000256" key="1">
    <source>
        <dbReference type="ARBA" id="ARBA00022504"/>
    </source>
</evidence>
<evidence type="ECO:0000256" key="18">
    <source>
        <dbReference type="HAMAP-Rule" id="MF_04004"/>
    </source>
</evidence>
<evidence type="ECO:0000256" key="14">
    <source>
        <dbReference type="ARBA" id="ARBA00023200"/>
    </source>
</evidence>
<keyword evidence="8 18" id="KW-1114">Inhibition of host interferon signaling pathway by virus</keyword>
<dbReference type="GO" id="GO:0003700">
    <property type="term" value="F:DNA-binding transcription factor activity"/>
    <property type="evidence" value="ECO:0007669"/>
    <property type="project" value="UniProtKB-UniRule"/>
</dbReference>
<evidence type="ECO:0000256" key="19">
    <source>
        <dbReference type="PIRNR" id="PIRNR003407"/>
    </source>
</evidence>
<comment type="similarity">
    <text evidence="18 19">Belongs to the papillomaviridae E7 protein family.</text>
</comment>
<keyword evidence="6 18" id="KW-0479">Metal-binding</keyword>
<dbReference type="GO" id="GO:0030430">
    <property type="term" value="C:host cell cytoplasm"/>
    <property type="evidence" value="ECO:0007669"/>
    <property type="project" value="UniProtKB-SubCell"/>
</dbReference>
<evidence type="ECO:0000256" key="10">
    <source>
        <dbReference type="ARBA" id="ARBA00023015"/>
    </source>
</evidence>
<dbReference type="SMR" id="A0A2S0SZ22"/>
<dbReference type="GO" id="GO:0039645">
    <property type="term" value="P:symbiont-mediated perturbation of host cell cycle G1/S transition checkpoint"/>
    <property type="evidence" value="ECO:0007669"/>
    <property type="project" value="UniProtKB-UniRule"/>
</dbReference>
<evidence type="ECO:0000256" key="17">
    <source>
        <dbReference type="ARBA" id="ARBA00023309"/>
    </source>
</evidence>
<evidence type="ECO:0000256" key="3">
    <source>
        <dbReference type="ARBA" id="ARBA00022562"/>
    </source>
</evidence>
<comment type="subunit">
    <text evidence="18">Homodimer. Homooligomer. Interacts with host RB1; this interaction induces dissociation of RB1-E2F1 complex thereby disrupting RB1 activity. Interacts with host EP300; this interaction represses EP300 transcriptional activity. Interacts with protein E2; this interaction inhibits E7 oncogenic activity. Interacts with host TMEM173/STING; this interaction impairs the ability of TMEM173/STING to sense cytosolic DNA and promote the production of type I interferon (IFN-alpha and IFN-beta).</text>
</comment>
<evidence type="ECO:0000313" key="20">
    <source>
        <dbReference type="EMBL" id="AWB14628.1"/>
    </source>
</evidence>
<proteinExistence type="inferred from homology"/>
<dbReference type="GO" id="GO:0042025">
    <property type="term" value="C:host cell nucleus"/>
    <property type="evidence" value="ECO:0007669"/>
    <property type="project" value="UniProtKB-SubCell"/>
</dbReference>
<name>A0A2S0SZ22_9PAPI</name>
<evidence type="ECO:0000256" key="12">
    <source>
        <dbReference type="ARBA" id="ARBA00023159"/>
    </source>
</evidence>
<feature type="zinc finger region" evidence="18">
    <location>
        <begin position="62"/>
        <end position="98"/>
    </location>
</feature>
<organism evidence="20">
    <name type="scientific">Mouse papillomavirus 1</name>
    <dbReference type="NCBI Taxonomy" id="2171376"/>
    <lineage>
        <taxon>Viruses</taxon>
        <taxon>Monodnaviria</taxon>
        <taxon>Shotokuvirae</taxon>
        <taxon>Cossaviricota</taxon>
        <taxon>Papovaviricetes</taxon>
        <taxon>Zurhausenvirales</taxon>
        <taxon>Papillomaviridae</taxon>
    </lineage>
</organism>
<evidence type="ECO:0000256" key="15">
    <source>
        <dbReference type="ARBA" id="ARBA00023258"/>
    </source>
</evidence>
<keyword evidence="11 18" id="KW-0238">DNA-binding</keyword>
<evidence type="ECO:0000256" key="4">
    <source>
        <dbReference type="ARBA" id="ARBA00022581"/>
    </source>
</evidence>
<dbReference type="GO" id="GO:0019904">
    <property type="term" value="F:protein domain specific binding"/>
    <property type="evidence" value="ECO:0007669"/>
    <property type="project" value="UniProtKB-UniRule"/>
</dbReference>
<keyword evidence="12 18" id="KW-0010">Activator</keyword>
<feature type="short sequence motif" description="Nuclear export signal" evidence="18">
    <location>
        <begin position="80"/>
        <end position="88"/>
    </location>
</feature>
<comment type="function">
    <text evidence="19">E7 protein has both transforming and trans-activating activities.</text>
</comment>
<evidence type="ECO:0000256" key="16">
    <source>
        <dbReference type="ARBA" id="ARBA00023280"/>
    </source>
</evidence>
<comment type="function">
    <text evidence="18">Plays a role in viral genome replication by driving entry of quiescent cells into the cell cycle. Stimulation of progression from G1 to S phase allows the virus to efficiently use the cellular DNA replicating machinery to achieve viral genome replication. E7 protein has both transforming and trans-activating activities. Induces the disassembly of the E2F1 transcription factor from RB1, with subsequent transcriptional activation of E2F1-regulated S-phase genes. Interferes with host histone deacetylation mediated by HDAC1 and HDAC2, leading to transcription activation. Plays also a role in the inhibition of both antiviral and antiproliferative functions of host interferon alpha. Interaction with host TMEM173/STING impairs the ability of TMEM173/STING to sense cytosolic DNA and promote the production of type I interferon (IFN-alpha and IFN-beta).</text>
</comment>
<dbReference type="PIRSF" id="PIRSF003407">
    <property type="entry name" value="Papvi_E7"/>
    <property type="match status" value="1"/>
</dbReference>
<evidence type="ECO:0000256" key="5">
    <source>
        <dbReference type="ARBA" id="ARBA00022632"/>
    </source>
</evidence>
<dbReference type="HAMAP" id="MF_04004">
    <property type="entry name" value="PPV_E7"/>
    <property type="match status" value="1"/>
</dbReference>
<keyword evidence="3 18" id="KW-1048">Host nucleus</keyword>
<sequence>MQGPLPTIADIEIQNLDSLLGVGEPDLPDVGSSSLSPDSLGEEEELELETIDVDPYRIKTTCFCCDTVLRFIIVTGDDSVKAFESLLLQDLSFVCPHCVASYVNLRNGKR</sequence>
<reference evidence="20" key="2">
    <citation type="journal article" date="2018" name="MBio">
        <title>Viral Diversity of House Mice in New York City.</title>
        <authorList>
            <person name="Willams S.H."/>
            <person name="Che X."/>
            <person name="Garcia J.A."/>
            <person name="Klena J.D."/>
            <person name="Lee B."/>
            <person name="Muller D."/>
            <person name="Ulrich W."/>
            <person name="Corrigan R.M."/>
            <person name="Nichol S."/>
            <person name="Jain K."/>
            <person name="Lipkin W.I."/>
        </authorList>
    </citation>
    <scope>NUCLEOTIDE SEQUENCE</scope>
    <source>
        <strain evidence="20">MPV1/NYC/Queens/poolP2</strain>
    </source>
</reference>
<keyword evidence="9 18" id="KW-0862">Zinc</keyword>
<comment type="domain">
    <text evidence="18">The E7 terminal domain is an intrinsically disordered domain, whose flexibility and conformational transitions confer target adaptability to the oncoprotein. It allows adaptation to a variety of protein targets and exposes the PEST degradation sequence that regulates its turnover in the cell.</text>
</comment>
<keyword evidence="2 18" id="KW-0244">Early protein</keyword>
<keyword evidence="16 18" id="KW-0899">Viral immunoevasion</keyword>
<evidence type="ECO:0000256" key="6">
    <source>
        <dbReference type="ARBA" id="ARBA00022723"/>
    </source>
</evidence>
<evidence type="ECO:0000256" key="9">
    <source>
        <dbReference type="ARBA" id="ARBA00022833"/>
    </source>
</evidence>
<dbReference type="GO" id="GO:0003677">
    <property type="term" value="F:DNA binding"/>
    <property type="evidence" value="ECO:0007669"/>
    <property type="project" value="UniProtKB-UniRule"/>
</dbReference>
<reference evidence="20" key="1">
    <citation type="submission" date="2017-06" db="EMBL/GenBank/DDBJ databases">
        <authorList>
            <person name="Kim H.J."/>
            <person name="Triplett B.A."/>
        </authorList>
    </citation>
    <scope>NUCLEOTIDE SEQUENCE</scope>
    <source>
        <strain evidence="20">MPV1/NYC/Queens/poolP2</strain>
    </source>
</reference>
<keyword evidence="17 18" id="KW-1078">G1/S host cell cycle checkpoint dysregulation by virus</keyword>
<comment type="caution">
    <text evidence="18">Lacks conserved residue(s) required for the propagation of feature annotation.</text>
</comment>
<dbReference type="EMBL" id="MF416381">
    <property type="protein sequence ID" value="AWB14628.1"/>
    <property type="molecule type" value="Genomic_DNA"/>
</dbReference>
<gene>
    <name evidence="18" type="primary">E7</name>
</gene>
<dbReference type="Pfam" id="PF00527">
    <property type="entry name" value="E7"/>
    <property type="match status" value="1"/>
</dbReference>
<accession>A0A2S0SZ22</accession>
<evidence type="ECO:0000256" key="11">
    <source>
        <dbReference type="ARBA" id="ARBA00023125"/>
    </source>
</evidence>
<dbReference type="Gene3D" id="3.30.160.330">
    <property type="match status" value="1"/>
</dbReference>
<keyword evidence="1 18" id="KW-1121">Modulation of host cell cycle by virus</keyword>
<keyword evidence="15" id="KW-0922">Interferon antiviral system evasion</keyword>
<dbReference type="SUPFAM" id="SSF161234">
    <property type="entry name" value="E7 C-terminal domain-like"/>
    <property type="match status" value="1"/>
</dbReference>
<keyword evidence="14 18" id="KW-1035">Host cytoplasm</keyword>
<dbReference type="GO" id="GO:0052170">
    <property type="term" value="P:symbiont-mediated suppression of host innate immune response"/>
    <property type="evidence" value="ECO:0007669"/>
    <property type="project" value="UniProtKB-KW"/>
</dbReference>
<keyword evidence="10 18" id="KW-0805">Transcription regulation</keyword>
<protein>
    <recommendedName>
        <fullName evidence="18 19">Protein E7</fullName>
    </recommendedName>
</protein>
<dbReference type="GO" id="GO:0006351">
    <property type="term" value="P:DNA-templated transcription"/>
    <property type="evidence" value="ECO:0007669"/>
    <property type="project" value="UniProtKB-UniRule"/>
</dbReference>
<evidence type="ECO:0000256" key="8">
    <source>
        <dbReference type="ARBA" id="ARBA00022830"/>
    </source>
</evidence>
<dbReference type="InterPro" id="IPR000148">
    <property type="entry name" value="Papilloma_E7"/>
</dbReference>
<keyword evidence="7 18" id="KW-0863">Zinc-finger</keyword>
<dbReference type="GO" id="GO:0008270">
    <property type="term" value="F:zinc ion binding"/>
    <property type="evidence" value="ECO:0007669"/>
    <property type="project" value="UniProtKB-KW"/>
</dbReference>
<keyword evidence="13 18" id="KW-0804">Transcription</keyword>
<keyword evidence="5 18" id="KW-1090">Inhibition of host innate immune response by virus</keyword>
<evidence type="ECO:0000256" key="13">
    <source>
        <dbReference type="ARBA" id="ARBA00023163"/>
    </source>
</evidence>
<comment type="PTM">
    <text evidence="18">Highly phosphorylated.</text>
</comment>
<evidence type="ECO:0000256" key="2">
    <source>
        <dbReference type="ARBA" id="ARBA00022518"/>
    </source>
</evidence>
<keyword evidence="4 18" id="KW-0945">Host-virus interaction</keyword>
<dbReference type="GO" id="GO:0039502">
    <property type="term" value="P:symbiont-mediated suppression of host type I interferon-mediated signaling pathway"/>
    <property type="evidence" value="ECO:0007669"/>
    <property type="project" value="UniProtKB-UniRule"/>
</dbReference>